<feature type="region of interest" description="Disordered" evidence="1">
    <location>
        <begin position="102"/>
        <end position="121"/>
    </location>
</feature>
<accession>Q02CV5</accession>
<keyword evidence="2" id="KW-0732">Signal</keyword>
<evidence type="ECO:0000313" key="3">
    <source>
        <dbReference type="EMBL" id="ABJ81111.1"/>
    </source>
</evidence>
<reference evidence="3" key="1">
    <citation type="submission" date="2006-10" db="EMBL/GenBank/DDBJ databases">
        <title>Complete sequence of Solibacter usitatus Ellin6076.</title>
        <authorList>
            <consortium name="US DOE Joint Genome Institute"/>
            <person name="Copeland A."/>
            <person name="Lucas S."/>
            <person name="Lapidus A."/>
            <person name="Barry K."/>
            <person name="Detter J.C."/>
            <person name="Glavina del Rio T."/>
            <person name="Hammon N."/>
            <person name="Israni S."/>
            <person name="Dalin E."/>
            <person name="Tice H."/>
            <person name="Pitluck S."/>
            <person name="Thompson L.S."/>
            <person name="Brettin T."/>
            <person name="Bruce D."/>
            <person name="Han C."/>
            <person name="Tapia R."/>
            <person name="Gilna P."/>
            <person name="Schmutz J."/>
            <person name="Larimer F."/>
            <person name="Land M."/>
            <person name="Hauser L."/>
            <person name="Kyrpides N."/>
            <person name="Mikhailova N."/>
            <person name="Janssen P.H."/>
            <person name="Kuske C.R."/>
            <person name="Richardson P."/>
        </authorList>
    </citation>
    <scope>NUCLEOTIDE SEQUENCE</scope>
    <source>
        <strain evidence="3">Ellin6076</strain>
    </source>
</reference>
<organism evidence="3">
    <name type="scientific">Solibacter usitatus (strain Ellin6076)</name>
    <dbReference type="NCBI Taxonomy" id="234267"/>
    <lineage>
        <taxon>Bacteria</taxon>
        <taxon>Pseudomonadati</taxon>
        <taxon>Acidobacteriota</taxon>
        <taxon>Terriglobia</taxon>
        <taxon>Bryobacterales</taxon>
        <taxon>Solibacteraceae</taxon>
        <taxon>Candidatus Solibacter</taxon>
    </lineage>
</organism>
<dbReference type="OrthoDB" id="129602at2"/>
<dbReference type="InParanoid" id="Q02CV5"/>
<feature type="signal peptide" evidence="2">
    <location>
        <begin position="1"/>
        <end position="17"/>
    </location>
</feature>
<evidence type="ECO:0008006" key="4">
    <source>
        <dbReference type="Google" id="ProtNLM"/>
    </source>
</evidence>
<dbReference type="KEGG" id="sus:Acid_0095"/>
<evidence type="ECO:0000256" key="2">
    <source>
        <dbReference type="SAM" id="SignalP"/>
    </source>
</evidence>
<dbReference type="EMBL" id="CP000473">
    <property type="protein sequence ID" value="ABJ81111.1"/>
    <property type="molecule type" value="Genomic_DNA"/>
</dbReference>
<feature type="chain" id="PRO_5004163550" description="Lipocalin-like domain-containing protein" evidence="2">
    <location>
        <begin position="18"/>
        <end position="121"/>
    </location>
</feature>
<gene>
    <name evidence="3" type="ordered locus">Acid_0095</name>
</gene>
<evidence type="ECO:0000256" key="1">
    <source>
        <dbReference type="SAM" id="MobiDB-lite"/>
    </source>
</evidence>
<dbReference type="HOGENOM" id="CLU_157286_0_0_0"/>
<protein>
    <recommendedName>
        <fullName evidence="4">Lipocalin-like domain-containing protein</fullName>
    </recommendedName>
</protein>
<dbReference type="eggNOG" id="ENOG5033F24">
    <property type="taxonomic scope" value="Bacteria"/>
</dbReference>
<proteinExistence type="predicted"/>
<name>Q02CV5_SOLUE</name>
<sequence precursor="true">MKWILALMAVSALTASAADISGNWKATAEGPNGAMERTFVFKVEGNKVTGESNSSMMGKSTISDGKVEGDTVTFTLNGKFGDQEVKLNYKGKINGNEIKFSSEMAGGGGGGAPIEWTAKKQ</sequence>
<dbReference type="STRING" id="234267.Acid_0095"/>
<dbReference type="AlphaFoldDB" id="Q02CV5"/>